<proteinExistence type="inferred from homology"/>
<dbReference type="InterPro" id="IPR015942">
    <property type="entry name" value="Asp/Glu/hydantoin_racemase"/>
</dbReference>
<reference evidence="3 4" key="1">
    <citation type="journal article" date="2020" name="Biotechnol. Biofuels">
        <title>New insights from the biogas microbiome by comprehensive genome-resolved metagenomics of nearly 1600 species originating from multiple anaerobic digesters.</title>
        <authorList>
            <person name="Campanaro S."/>
            <person name="Treu L."/>
            <person name="Rodriguez-R L.M."/>
            <person name="Kovalovszki A."/>
            <person name="Ziels R.M."/>
            <person name="Maus I."/>
            <person name="Zhu X."/>
            <person name="Kougias P.G."/>
            <person name="Basile A."/>
            <person name="Luo G."/>
            <person name="Schluter A."/>
            <person name="Konstantinidis K.T."/>
            <person name="Angelidaki I."/>
        </authorList>
    </citation>
    <scope>NUCLEOTIDE SEQUENCE [LARGE SCALE GENOMIC DNA]</scope>
    <source>
        <strain evidence="3">AS19jrsBPTG_9</strain>
    </source>
</reference>
<evidence type="ECO:0000256" key="1">
    <source>
        <dbReference type="ARBA" id="ARBA00007847"/>
    </source>
</evidence>
<dbReference type="EMBL" id="JAAZIL010000040">
    <property type="protein sequence ID" value="NLZ24410.1"/>
    <property type="molecule type" value="Genomic_DNA"/>
</dbReference>
<organism evidence="3 4">
    <name type="scientific">Candidatus Dojkabacteria bacterium</name>
    <dbReference type="NCBI Taxonomy" id="2099670"/>
    <lineage>
        <taxon>Bacteria</taxon>
        <taxon>Candidatus Dojkabacteria</taxon>
    </lineage>
</organism>
<keyword evidence="2" id="KW-0413">Isomerase</keyword>
<evidence type="ECO:0000313" key="3">
    <source>
        <dbReference type="EMBL" id="NLZ24410.1"/>
    </source>
</evidence>
<dbReference type="InterPro" id="IPR033134">
    <property type="entry name" value="Asp/Glu_racemase_AS_2"/>
</dbReference>
<dbReference type="InterPro" id="IPR004380">
    <property type="entry name" value="Asp_race"/>
</dbReference>
<dbReference type="PANTHER" id="PTHR21198:SF7">
    <property type="entry name" value="ASPARTATE-GLUTAMATE RACEMASE FAMILY"/>
    <property type="match status" value="1"/>
</dbReference>
<dbReference type="PANTHER" id="PTHR21198">
    <property type="entry name" value="GLUTAMATE RACEMASE"/>
    <property type="match status" value="1"/>
</dbReference>
<dbReference type="Gene3D" id="3.40.50.1860">
    <property type="match status" value="2"/>
</dbReference>
<dbReference type="InterPro" id="IPR018187">
    <property type="entry name" value="Asp/Glu_racemase_AS_1"/>
</dbReference>
<dbReference type="Proteomes" id="UP000564033">
    <property type="component" value="Unassembled WGS sequence"/>
</dbReference>
<name>A0A847VD63_9BACT</name>
<dbReference type="InterPro" id="IPR001920">
    <property type="entry name" value="Asp/Glu_race"/>
</dbReference>
<dbReference type="GO" id="GO:0047661">
    <property type="term" value="F:amino-acid racemase activity"/>
    <property type="evidence" value="ECO:0007669"/>
    <property type="project" value="InterPro"/>
</dbReference>
<evidence type="ECO:0000313" key="4">
    <source>
        <dbReference type="Proteomes" id="UP000564033"/>
    </source>
</evidence>
<comment type="caution">
    <text evidence="3">The sequence shown here is derived from an EMBL/GenBank/DDBJ whole genome shotgun (WGS) entry which is preliminary data.</text>
</comment>
<dbReference type="PROSITE" id="PS00923">
    <property type="entry name" value="ASP_GLU_RACEMASE_1"/>
    <property type="match status" value="1"/>
</dbReference>
<sequence length="240" mass="26835">MRKNNKKKLGVIGGMGPKASAYFYNLVVDLTEAKVDQDHIDAIYINHASMPDRTKAILSNQTELLQELLIEDARLLEKMGASFIAITCNTSHLFWENIQSSVSIPVVNMVKETLDYIKEKEGRKAKVGLLATDGVVSTKVYEKFLEDDLIEILYPSAQMQKKVMGIIYKGVKSSKMVSFNELASVLSELKAKGCDYVILGCTELSILRNGEFDSYIVDALDVLAKKVIHMSGAKTREKRY</sequence>
<dbReference type="AlphaFoldDB" id="A0A847VD63"/>
<comment type="similarity">
    <text evidence="1">Belongs to the aspartate/glutamate racemases family.</text>
</comment>
<dbReference type="NCBIfam" id="TIGR00035">
    <property type="entry name" value="asp_race"/>
    <property type="match status" value="1"/>
</dbReference>
<dbReference type="SUPFAM" id="SSF53681">
    <property type="entry name" value="Aspartate/glutamate racemase"/>
    <property type="match status" value="2"/>
</dbReference>
<dbReference type="PROSITE" id="PS00924">
    <property type="entry name" value="ASP_GLU_RACEMASE_2"/>
    <property type="match status" value="1"/>
</dbReference>
<gene>
    <name evidence="3" type="ORF">GX888_01505</name>
</gene>
<dbReference type="Pfam" id="PF01177">
    <property type="entry name" value="Asp_Glu_race"/>
    <property type="match status" value="1"/>
</dbReference>
<accession>A0A847VD63</accession>
<protein>
    <submittedName>
        <fullName evidence="3">Aspartate/glutamate racemase family protein</fullName>
    </submittedName>
</protein>
<evidence type="ECO:0000256" key="2">
    <source>
        <dbReference type="ARBA" id="ARBA00023235"/>
    </source>
</evidence>